<evidence type="ECO:0000313" key="5">
    <source>
        <dbReference type="EMBL" id="PEJ35968.1"/>
    </source>
</evidence>
<dbReference type="GO" id="GO:0003677">
    <property type="term" value="F:DNA binding"/>
    <property type="evidence" value="ECO:0007669"/>
    <property type="project" value="UniProtKB-KW"/>
</dbReference>
<dbReference type="EMBL" id="NUEQ01000011">
    <property type="protein sequence ID" value="PEJ35968.1"/>
    <property type="molecule type" value="Genomic_DNA"/>
</dbReference>
<dbReference type="Gene3D" id="1.10.10.10">
    <property type="entry name" value="Winged helix-like DNA-binding domain superfamily/Winged helix DNA-binding domain"/>
    <property type="match status" value="1"/>
</dbReference>
<keyword evidence="3" id="KW-0804">Transcription</keyword>
<dbReference type="SUPFAM" id="SSF46785">
    <property type="entry name" value="Winged helix' DNA-binding domain"/>
    <property type="match status" value="1"/>
</dbReference>
<evidence type="ECO:0000256" key="2">
    <source>
        <dbReference type="ARBA" id="ARBA00023125"/>
    </source>
</evidence>
<evidence type="ECO:0000256" key="3">
    <source>
        <dbReference type="ARBA" id="ARBA00023163"/>
    </source>
</evidence>
<organism evidence="5 6">
    <name type="scientific">Peribacillus butanolivorans</name>
    <dbReference type="NCBI Taxonomy" id="421767"/>
    <lineage>
        <taxon>Bacteria</taxon>
        <taxon>Bacillati</taxon>
        <taxon>Bacillota</taxon>
        <taxon>Bacilli</taxon>
        <taxon>Bacillales</taxon>
        <taxon>Bacillaceae</taxon>
        <taxon>Peribacillus</taxon>
    </lineage>
</organism>
<dbReference type="SMART" id="SM00420">
    <property type="entry name" value="HTH_DEOR"/>
    <property type="match status" value="1"/>
</dbReference>
<dbReference type="InterPro" id="IPR018356">
    <property type="entry name" value="Tscrpt_reg_HTH_DeoR_CS"/>
</dbReference>
<dbReference type="PROSITE" id="PS51000">
    <property type="entry name" value="HTH_DEOR_2"/>
    <property type="match status" value="1"/>
</dbReference>
<protein>
    <recommendedName>
        <fullName evidence="4">HTH deoR-type domain-containing protein</fullName>
    </recommendedName>
</protein>
<reference evidence="5 6" key="1">
    <citation type="submission" date="2017-09" db="EMBL/GenBank/DDBJ databases">
        <title>Large-scale bioinformatics analysis of Bacillus genomes uncovers conserved roles of natural products in bacterial physiology.</title>
        <authorList>
            <consortium name="Agbiome Team Llc"/>
            <person name="Bleich R.M."/>
            <person name="Kirk G.J."/>
            <person name="Santa Maria K.C."/>
            <person name="Allen S.E."/>
            <person name="Farag S."/>
            <person name="Shank E.A."/>
            <person name="Bowers A."/>
        </authorList>
    </citation>
    <scope>NUCLEOTIDE SEQUENCE [LARGE SCALE GENOMIC DNA]</scope>
    <source>
        <strain evidence="5 6">AFS003229</strain>
    </source>
</reference>
<dbReference type="InterPro" id="IPR036390">
    <property type="entry name" value="WH_DNA-bd_sf"/>
</dbReference>
<accession>A0AAX0S8U4</accession>
<dbReference type="PROSITE" id="PS00894">
    <property type="entry name" value="HTH_DEOR_1"/>
    <property type="match status" value="1"/>
</dbReference>
<dbReference type="Pfam" id="PF08220">
    <property type="entry name" value="HTH_DeoR"/>
    <property type="match status" value="1"/>
</dbReference>
<proteinExistence type="predicted"/>
<dbReference type="AlphaFoldDB" id="A0AAX0S8U4"/>
<evidence type="ECO:0000259" key="4">
    <source>
        <dbReference type="PROSITE" id="PS51000"/>
    </source>
</evidence>
<dbReference type="InterPro" id="IPR001034">
    <property type="entry name" value="DeoR_HTH"/>
</dbReference>
<keyword evidence="1" id="KW-0805">Transcription regulation</keyword>
<sequence length="89" mass="10816">MDRRRVFDLFYNVNRIKFGGREMLPQDRQSEIMKQLHEFKTVKIWGISRELNVTRETIRKDLYELEEKGLFAKSMGRNSKQSKLRDKLH</sequence>
<name>A0AAX0S8U4_9BACI</name>
<dbReference type="GO" id="GO:0003700">
    <property type="term" value="F:DNA-binding transcription factor activity"/>
    <property type="evidence" value="ECO:0007669"/>
    <property type="project" value="InterPro"/>
</dbReference>
<feature type="domain" description="HTH deoR-type" evidence="4">
    <location>
        <begin position="25"/>
        <end position="80"/>
    </location>
</feature>
<evidence type="ECO:0000313" key="6">
    <source>
        <dbReference type="Proteomes" id="UP000220106"/>
    </source>
</evidence>
<dbReference type="InterPro" id="IPR036388">
    <property type="entry name" value="WH-like_DNA-bd_sf"/>
</dbReference>
<gene>
    <name evidence="5" type="ORF">CN689_05815</name>
</gene>
<dbReference type="Proteomes" id="UP000220106">
    <property type="component" value="Unassembled WGS sequence"/>
</dbReference>
<keyword evidence="2" id="KW-0238">DNA-binding</keyword>
<evidence type="ECO:0000256" key="1">
    <source>
        <dbReference type="ARBA" id="ARBA00023015"/>
    </source>
</evidence>
<comment type="caution">
    <text evidence="5">The sequence shown here is derived from an EMBL/GenBank/DDBJ whole genome shotgun (WGS) entry which is preliminary data.</text>
</comment>